<dbReference type="InterPro" id="IPR057670">
    <property type="entry name" value="SH3_retrovirus"/>
</dbReference>
<feature type="region of interest" description="Disordered" evidence="1">
    <location>
        <begin position="110"/>
        <end position="160"/>
    </location>
</feature>
<dbReference type="AlphaFoldDB" id="A0A9D4XMY2"/>
<evidence type="ECO:0000313" key="4">
    <source>
        <dbReference type="Proteomes" id="UP001058974"/>
    </source>
</evidence>
<keyword evidence="4" id="KW-1185">Reference proteome</keyword>
<dbReference type="EMBL" id="JAMSHJ010000003">
    <property type="protein sequence ID" value="KAI5424166.1"/>
    <property type="molecule type" value="Genomic_DNA"/>
</dbReference>
<accession>A0A9D4XMY2</accession>
<dbReference type="Gramene" id="Psat03G0039900-T1">
    <property type="protein sequence ID" value="KAI5424166.1"/>
    <property type="gene ID" value="KIW84_030399"/>
</dbReference>
<organism evidence="3 4">
    <name type="scientific">Pisum sativum</name>
    <name type="common">Garden pea</name>
    <name type="synonym">Lathyrus oleraceus</name>
    <dbReference type="NCBI Taxonomy" id="3888"/>
    <lineage>
        <taxon>Eukaryota</taxon>
        <taxon>Viridiplantae</taxon>
        <taxon>Streptophyta</taxon>
        <taxon>Embryophyta</taxon>
        <taxon>Tracheophyta</taxon>
        <taxon>Spermatophyta</taxon>
        <taxon>Magnoliopsida</taxon>
        <taxon>eudicotyledons</taxon>
        <taxon>Gunneridae</taxon>
        <taxon>Pentapetalae</taxon>
        <taxon>rosids</taxon>
        <taxon>fabids</taxon>
        <taxon>Fabales</taxon>
        <taxon>Fabaceae</taxon>
        <taxon>Papilionoideae</taxon>
        <taxon>50 kb inversion clade</taxon>
        <taxon>NPAAA clade</taxon>
        <taxon>Hologalegina</taxon>
        <taxon>IRL clade</taxon>
        <taxon>Fabeae</taxon>
        <taxon>Lathyrus</taxon>
    </lineage>
</organism>
<evidence type="ECO:0000256" key="1">
    <source>
        <dbReference type="SAM" id="MobiDB-lite"/>
    </source>
</evidence>
<name>A0A9D4XMY2_PEA</name>
<feature type="domain" description="Retroviral polymerase SH3-like" evidence="2">
    <location>
        <begin position="9"/>
        <end position="71"/>
    </location>
</feature>
<protein>
    <recommendedName>
        <fullName evidence="2">Retroviral polymerase SH3-like domain-containing protein</fullName>
    </recommendedName>
</protein>
<dbReference type="Pfam" id="PF25597">
    <property type="entry name" value="SH3_retrovirus"/>
    <property type="match status" value="1"/>
</dbReference>
<sequence length="240" mass="27385">MHSLKVFGSLAFVSTLNVHRTKLEPRGRKCIFLGYKNGMKGVVLYDINSHTIFVSRNVIHHEHIFPYSNSNSINWDYHPHTEPSDSSQHNSINPVSPHSLEPIIEEHEHQPNIGPSQSLEPTIEEHDHHPNTNPETLANPDENHDVQYVPDTPDTENDHIQPRPVRVKHTRNYLSDYVCNTSDASAVKSSLEDLKDIDNSVYRVRHAVWYARSSPARLAKFKACIDEESMDYKGLVSLVL</sequence>
<evidence type="ECO:0000259" key="2">
    <source>
        <dbReference type="Pfam" id="PF25597"/>
    </source>
</evidence>
<feature type="compositionally biased region" description="Polar residues" evidence="1">
    <location>
        <begin position="84"/>
        <end position="96"/>
    </location>
</feature>
<dbReference type="Proteomes" id="UP001058974">
    <property type="component" value="Chromosome 3"/>
</dbReference>
<gene>
    <name evidence="3" type="ORF">KIW84_030399</name>
</gene>
<evidence type="ECO:0000313" key="3">
    <source>
        <dbReference type="EMBL" id="KAI5424166.1"/>
    </source>
</evidence>
<comment type="caution">
    <text evidence="3">The sequence shown here is derived from an EMBL/GenBank/DDBJ whole genome shotgun (WGS) entry which is preliminary data.</text>
</comment>
<reference evidence="3 4" key="1">
    <citation type="journal article" date="2022" name="Nat. Genet.">
        <title>Improved pea reference genome and pan-genome highlight genomic features and evolutionary characteristics.</title>
        <authorList>
            <person name="Yang T."/>
            <person name="Liu R."/>
            <person name="Luo Y."/>
            <person name="Hu S."/>
            <person name="Wang D."/>
            <person name="Wang C."/>
            <person name="Pandey M.K."/>
            <person name="Ge S."/>
            <person name="Xu Q."/>
            <person name="Li N."/>
            <person name="Li G."/>
            <person name="Huang Y."/>
            <person name="Saxena R.K."/>
            <person name="Ji Y."/>
            <person name="Li M."/>
            <person name="Yan X."/>
            <person name="He Y."/>
            <person name="Liu Y."/>
            <person name="Wang X."/>
            <person name="Xiang C."/>
            <person name="Varshney R.K."/>
            <person name="Ding H."/>
            <person name="Gao S."/>
            <person name="Zong X."/>
        </authorList>
    </citation>
    <scope>NUCLEOTIDE SEQUENCE [LARGE SCALE GENOMIC DNA]</scope>
    <source>
        <strain evidence="3 4">cv. Zhongwan 6</strain>
    </source>
</reference>
<proteinExistence type="predicted"/>
<feature type="region of interest" description="Disordered" evidence="1">
    <location>
        <begin position="76"/>
        <end position="98"/>
    </location>
</feature>